<comment type="caution">
    <text evidence="9">The sequence shown here is derived from an EMBL/GenBank/DDBJ whole genome shotgun (WGS) entry which is preliminary data.</text>
</comment>
<sequence length="429" mass="44339">MSNRKPIAALITAEAFSITGTRLSMIAIPWLVLTTTEDPVLTGVVAFAEMLPYVVVKALSGPVVDRLGARRIAVAGDVLSVPALLLVPLLHLAGVLSVWVILPVVALLGGLRGPADSAKYALVPDLAELGAVPLERVTGLSSAVERFGSTAGAALAGALVVLVGPVNALGVNAAAVTVSAVLLAWGVPRPSPASSTEPTPTYAGDRVAAYVAELREGWTFLRRDAVLVGITTMVALTNLLEQAYAALLVPVWAKETGSGAAAVGLVFAVFSGFSILGALLASAWADRLPRLPVYVVAFVLTGIPRYFVLAFDAPAWLLLSTLAVGGFAAGFINPIIGAVVFERIPKALRGRVSSLSTALCWSLIPFGGLLGGGLVATVGLRAALVSIGVAYLFVTLMPLVRKSFREFGQRPTGPRPEHPVDAPRAPVSA</sequence>
<dbReference type="GO" id="GO:0005886">
    <property type="term" value="C:plasma membrane"/>
    <property type="evidence" value="ECO:0007669"/>
    <property type="project" value="UniProtKB-SubCell"/>
</dbReference>
<evidence type="ECO:0000256" key="7">
    <source>
        <dbReference type="SAM" id="Phobius"/>
    </source>
</evidence>
<evidence type="ECO:0000313" key="9">
    <source>
        <dbReference type="EMBL" id="TQL32418.1"/>
    </source>
</evidence>
<evidence type="ECO:0000256" key="5">
    <source>
        <dbReference type="ARBA" id="ARBA00023136"/>
    </source>
</evidence>
<evidence type="ECO:0000256" key="2">
    <source>
        <dbReference type="ARBA" id="ARBA00022475"/>
    </source>
</evidence>
<proteinExistence type="predicted"/>
<keyword evidence="5 7" id="KW-0472">Membrane</keyword>
<dbReference type="GO" id="GO:0022857">
    <property type="term" value="F:transmembrane transporter activity"/>
    <property type="evidence" value="ECO:0007669"/>
    <property type="project" value="InterPro"/>
</dbReference>
<dbReference type="InterPro" id="IPR020846">
    <property type="entry name" value="MFS_dom"/>
</dbReference>
<dbReference type="AlphaFoldDB" id="A0A542X9B2"/>
<feature type="transmembrane region" description="Helical" evidence="7">
    <location>
        <begin position="39"/>
        <end position="56"/>
    </location>
</feature>
<dbReference type="Pfam" id="PF07690">
    <property type="entry name" value="MFS_1"/>
    <property type="match status" value="1"/>
</dbReference>
<feature type="transmembrane region" description="Helical" evidence="7">
    <location>
        <begin position="382"/>
        <end position="400"/>
    </location>
</feature>
<evidence type="ECO:0000259" key="8">
    <source>
        <dbReference type="PROSITE" id="PS50850"/>
    </source>
</evidence>
<feature type="transmembrane region" description="Helical" evidence="7">
    <location>
        <begin position="315"/>
        <end position="341"/>
    </location>
</feature>
<evidence type="ECO:0000256" key="6">
    <source>
        <dbReference type="SAM" id="MobiDB-lite"/>
    </source>
</evidence>
<evidence type="ECO:0000256" key="3">
    <source>
        <dbReference type="ARBA" id="ARBA00022692"/>
    </source>
</evidence>
<keyword evidence="10" id="KW-1185">Reference proteome</keyword>
<accession>A0A542X9B2</accession>
<name>A0A542X9B2_9MICO</name>
<dbReference type="InterPro" id="IPR011701">
    <property type="entry name" value="MFS"/>
</dbReference>
<dbReference type="Gene3D" id="1.20.1250.20">
    <property type="entry name" value="MFS general substrate transporter like domains"/>
    <property type="match status" value="1"/>
</dbReference>
<evidence type="ECO:0000256" key="1">
    <source>
        <dbReference type="ARBA" id="ARBA00004651"/>
    </source>
</evidence>
<reference evidence="9 10" key="1">
    <citation type="submission" date="2019-06" db="EMBL/GenBank/DDBJ databases">
        <title>Sequencing the genomes of 1000 actinobacteria strains.</title>
        <authorList>
            <person name="Klenk H.-P."/>
        </authorList>
    </citation>
    <scope>NUCLEOTIDE SEQUENCE [LARGE SCALE GENOMIC DNA]</scope>
    <source>
        <strain evidence="9 10">DSM 24617</strain>
    </source>
</reference>
<dbReference type="InterPro" id="IPR036259">
    <property type="entry name" value="MFS_trans_sf"/>
</dbReference>
<feature type="transmembrane region" description="Helical" evidence="7">
    <location>
        <begin position="291"/>
        <end position="309"/>
    </location>
</feature>
<evidence type="ECO:0000313" key="10">
    <source>
        <dbReference type="Proteomes" id="UP000318336"/>
    </source>
</evidence>
<feature type="transmembrane region" description="Helical" evidence="7">
    <location>
        <begin position="353"/>
        <end position="376"/>
    </location>
</feature>
<feature type="transmembrane region" description="Helical" evidence="7">
    <location>
        <begin position="259"/>
        <end position="284"/>
    </location>
</feature>
<keyword evidence="4 7" id="KW-1133">Transmembrane helix</keyword>
<feature type="transmembrane region" description="Helical" evidence="7">
    <location>
        <begin position="7"/>
        <end position="33"/>
    </location>
</feature>
<dbReference type="SUPFAM" id="SSF103473">
    <property type="entry name" value="MFS general substrate transporter"/>
    <property type="match status" value="1"/>
</dbReference>
<evidence type="ECO:0000256" key="4">
    <source>
        <dbReference type="ARBA" id="ARBA00022989"/>
    </source>
</evidence>
<gene>
    <name evidence="9" type="ORF">FB554_0543</name>
</gene>
<dbReference type="CDD" id="cd06173">
    <property type="entry name" value="MFS_MefA_like"/>
    <property type="match status" value="1"/>
</dbReference>
<dbReference type="Proteomes" id="UP000318336">
    <property type="component" value="Unassembled WGS sequence"/>
</dbReference>
<keyword evidence="3 7" id="KW-0812">Transmembrane</keyword>
<dbReference type="OrthoDB" id="9793136at2"/>
<keyword evidence="2" id="KW-1003">Cell membrane</keyword>
<dbReference type="RefSeq" id="WP_142004518.1">
    <property type="nucleotide sequence ID" value="NZ_CAJTBP010000001.1"/>
</dbReference>
<feature type="transmembrane region" description="Helical" evidence="7">
    <location>
        <begin position="225"/>
        <end position="253"/>
    </location>
</feature>
<dbReference type="PANTHER" id="PTHR23513:SF6">
    <property type="entry name" value="MAJOR FACILITATOR SUPERFAMILY ASSOCIATED DOMAIN-CONTAINING PROTEIN"/>
    <property type="match status" value="1"/>
</dbReference>
<comment type="subcellular location">
    <subcellularLocation>
        <location evidence="1">Cell membrane</location>
        <topology evidence="1">Multi-pass membrane protein</topology>
    </subcellularLocation>
</comment>
<dbReference type="PROSITE" id="PS50850">
    <property type="entry name" value="MFS"/>
    <property type="match status" value="1"/>
</dbReference>
<dbReference type="PANTHER" id="PTHR23513">
    <property type="entry name" value="INTEGRAL MEMBRANE EFFLUX PROTEIN-RELATED"/>
    <property type="match status" value="1"/>
</dbReference>
<feature type="domain" description="Major facilitator superfamily (MFS) profile" evidence="8">
    <location>
        <begin position="227"/>
        <end position="429"/>
    </location>
</feature>
<protein>
    <submittedName>
        <fullName evidence="9">Transmembrane secretion effector</fullName>
    </submittedName>
</protein>
<organism evidence="9 10">
    <name type="scientific">Barrientosiimonas humi</name>
    <dbReference type="NCBI Taxonomy" id="999931"/>
    <lineage>
        <taxon>Bacteria</taxon>
        <taxon>Bacillati</taxon>
        <taxon>Actinomycetota</taxon>
        <taxon>Actinomycetes</taxon>
        <taxon>Micrococcales</taxon>
        <taxon>Dermacoccaceae</taxon>
        <taxon>Barrientosiimonas</taxon>
    </lineage>
</organism>
<dbReference type="EMBL" id="VFOK01000001">
    <property type="protein sequence ID" value="TQL32418.1"/>
    <property type="molecule type" value="Genomic_DNA"/>
</dbReference>
<feature type="region of interest" description="Disordered" evidence="6">
    <location>
        <begin position="408"/>
        <end position="429"/>
    </location>
</feature>
<feature type="transmembrane region" description="Helical" evidence="7">
    <location>
        <begin position="92"/>
        <end position="111"/>
    </location>
</feature>